<keyword evidence="12" id="KW-1015">Disulfide bond</keyword>
<keyword evidence="7" id="KW-0548">Nucleotidyltransferase</keyword>
<feature type="chain" id="PRO_5043111030" description="NAD(P)(+)--arginine ADP-ribosyltransferase" evidence="14">
    <location>
        <begin position="17"/>
        <end position="260"/>
    </location>
</feature>
<dbReference type="Proteomes" id="UP000823561">
    <property type="component" value="Chromosome 1"/>
</dbReference>
<dbReference type="EC" id="2.4.2.31" evidence="14"/>
<evidence type="ECO:0000256" key="8">
    <source>
        <dbReference type="ARBA" id="ARBA00022729"/>
    </source>
</evidence>
<dbReference type="GO" id="GO:0003950">
    <property type="term" value="F:NAD+ poly-ADP-ribosyltransferase activity"/>
    <property type="evidence" value="ECO:0007669"/>
    <property type="project" value="TreeGrafter"/>
</dbReference>
<accession>A0AAV6HIC0</accession>
<dbReference type="AlphaFoldDB" id="A0AAV6HIC0"/>
<dbReference type="GO" id="GO:0106274">
    <property type="term" value="F:NAD+-protein-arginine ADP-ribosyltransferase activity"/>
    <property type="evidence" value="ECO:0007669"/>
    <property type="project" value="UniProtKB-EC"/>
</dbReference>
<dbReference type="InterPro" id="IPR050999">
    <property type="entry name" value="ADP-ribosyltransferase_ARG"/>
</dbReference>
<comment type="caution">
    <text evidence="15">The sequence shown here is derived from an EMBL/GenBank/DDBJ whole genome shotgun (WGS) entry which is preliminary data.</text>
</comment>
<evidence type="ECO:0000256" key="14">
    <source>
        <dbReference type="RuleBase" id="RU361228"/>
    </source>
</evidence>
<keyword evidence="6 14" id="KW-0808">Transferase</keyword>
<keyword evidence="9 14" id="KW-0521">NADP</keyword>
<evidence type="ECO:0000256" key="10">
    <source>
        <dbReference type="ARBA" id="ARBA00023026"/>
    </source>
</evidence>
<organism evidence="15 16">
    <name type="scientific">Alosa alosa</name>
    <name type="common">allis shad</name>
    <dbReference type="NCBI Taxonomy" id="278164"/>
    <lineage>
        <taxon>Eukaryota</taxon>
        <taxon>Metazoa</taxon>
        <taxon>Chordata</taxon>
        <taxon>Craniata</taxon>
        <taxon>Vertebrata</taxon>
        <taxon>Euteleostomi</taxon>
        <taxon>Actinopterygii</taxon>
        <taxon>Neopterygii</taxon>
        <taxon>Teleostei</taxon>
        <taxon>Clupei</taxon>
        <taxon>Clupeiformes</taxon>
        <taxon>Clupeoidei</taxon>
        <taxon>Clupeidae</taxon>
        <taxon>Alosa</taxon>
    </lineage>
</organism>
<keyword evidence="3" id="KW-0964">Secreted</keyword>
<keyword evidence="4" id="KW-0800">Toxin</keyword>
<dbReference type="PANTHER" id="PTHR10339:SF25">
    <property type="entry name" value="SECRETED EXOENZYME S"/>
    <property type="match status" value="1"/>
</dbReference>
<evidence type="ECO:0000256" key="12">
    <source>
        <dbReference type="ARBA" id="ARBA00023157"/>
    </source>
</evidence>
<sequence length="260" mass="29867">MRAHVLILIMVTTVMGYKVRSLSKKWALNIAPNSVDDAYTSCTNEMSKRISKCLASDMKTNDDFKTAWNTAKKQVDKKENPRNGLTVNHAIAIRVYTNEKPNIYNQFNKAVHDCKDTYKTKFNYHALHFLLTDALKHLKENQKDQEQCVNTYRRTNEDFDKNVVNMEIRFGRFTSASLSDPPTRFGQKSCFKIYTCHGAALGNYSHLQHEKEVLIPPYEKFKVVSVEVSDKEDRWCDVVYTLTSTGTLSNLDCALMQNAV</sequence>
<evidence type="ECO:0000256" key="5">
    <source>
        <dbReference type="ARBA" id="ARBA00022676"/>
    </source>
</evidence>
<dbReference type="InterPro" id="IPR000768">
    <property type="entry name" value="ART"/>
</dbReference>
<name>A0AAV6HIC0_9TELE</name>
<evidence type="ECO:0000313" key="16">
    <source>
        <dbReference type="Proteomes" id="UP000823561"/>
    </source>
</evidence>
<keyword evidence="10" id="KW-0843">Virulence</keyword>
<dbReference type="EMBL" id="JADWDJ010000001">
    <property type="protein sequence ID" value="KAG5285815.1"/>
    <property type="molecule type" value="Genomic_DNA"/>
</dbReference>
<keyword evidence="5 14" id="KW-0328">Glycosyltransferase</keyword>
<dbReference type="SUPFAM" id="SSF56399">
    <property type="entry name" value="ADP-ribosylation"/>
    <property type="match status" value="1"/>
</dbReference>
<dbReference type="FunFam" id="3.90.176.10:FF:000001">
    <property type="entry name" value="NAD(P)(+)--arginine ADP-ribosyltransferase"/>
    <property type="match status" value="1"/>
</dbReference>
<evidence type="ECO:0000313" key="15">
    <source>
        <dbReference type="EMBL" id="KAG5285815.1"/>
    </source>
</evidence>
<evidence type="ECO:0000256" key="6">
    <source>
        <dbReference type="ARBA" id="ARBA00022679"/>
    </source>
</evidence>
<comment type="subcellular location">
    <subcellularLocation>
        <location evidence="1">Secreted</location>
    </subcellularLocation>
</comment>
<dbReference type="Pfam" id="PF01129">
    <property type="entry name" value="ART"/>
    <property type="match status" value="1"/>
</dbReference>
<comment type="similarity">
    <text evidence="2 14">Belongs to the Arg-specific ADP-ribosyltransferase family.</text>
</comment>
<keyword evidence="11 14" id="KW-0520">NAD</keyword>
<dbReference type="Gene3D" id="3.90.176.10">
    <property type="entry name" value="Toxin ADP-ribosyltransferase, Chain A, domain 1"/>
    <property type="match status" value="1"/>
</dbReference>
<evidence type="ECO:0000256" key="7">
    <source>
        <dbReference type="ARBA" id="ARBA00022695"/>
    </source>
</evidence>
<evidence type="ECO:0000256" key="4">
    <source>
        <dbReference type="ARBA" id="ARBA00022656"/>
    </source>
</evidence>
<evidence type="ECO:0000256" key="1">
    <source>
        <dbReference type="ARBA" id="ARBA00004613"/>
    </source>
</evidence>
<feature type="signal peptide" evidence="14">
    <location>
        <begin position="1"/>
        <end position="16"/>
    </location>
</feature>
<keyword evidence="16" id="KW-1185">Reference proteome</keyword>
<dbReference type="GO" id="GO:0016779">
    <property type="term" value="F:nucleotidyltransferase activity"/>
    <property type="evidence" value="ECO:0007669"/>
    <property type="project" value="UniProtKB-KW"/>
</dbReference>
<evidence type="ECO:0000256" key="9">
    <source>
        <dbReference type="ARBA" id="ARBA00022857"/>
    </source>
</evidence>
<evidence type="ECO:0000256" key="3">
    <source>
        <dbReference type="ARBA" id="ARBA00022525"/>
    </source>
</evidence>
<reference evidence="15 16" key="1">
    <citation type="submission" date="2020-10" db="EMBL/GenBank/DDBJ databases">
        <title>Chromosome-scale genome assembly of the Allis shad, Alosa alosa.</title>
        <authorList>
            <person name="Margot Z."/>
            <person name="Christophe K."/>
            <person name="Cabau C."/>
            <person name="Louis A."/>
            <person name="Berthelot C."/>
            <person name="Parey E."/>
            <person name="Roest Crollius H."/>
            <person name="Montfort J."/>
            <person name="Robinson-Rechavi M."/>
            <person name="Bucao C."/>
            <person name="Bouchez O."/>
            <person name="Gislard M."/>
            <person name="Lluch J."/>
            <person name="Milhes M."/>
            <person name="Lampietro C."/>
            <person name="Lopez Roques C."/>
            <person name="Donnadieu C."/>
            <person name="Braasch I."/>
            <person name="Desvignes T."/>
            <person name="Postlethwait J."/>
            <person name="Bobe J."/>
            <person name="Guiguen Y."/>
        </authorList>
    </citation>
    <scope>NUCLEOTIDE SEQUENCE [LARGE SCALE GENOMIC DNA]</scope>
    <source>
        <strain evidence="15">M-15738</strain>
        <tissue evidence="15">Blood</tissue>
    </source>
</reference>
<evidence type="ECO:0000256" key="13">
    <source>
        <dbReference type="ARBA" id="ARBA00047597"/>
    </source>
</evidence>
<evidence type="ECO:0000256" key="11">
    <source>
        <dbReference type="ARBA" id="ARBA00023027"/>
    </source>
</evidence>
<dbReference type="GO" id="GO:0090729">
    <property type="term" value="F:toxin activity"/>
    <property type="evidence" value="ECO:0007669"/>
    <property type="project" value="UniProtKB-KW"/>
</dbReference>
<protein>
    <recommendedName>
        <fullName evidence="14">NAD(P)(+)--arginine ADP-ribosyltransferase</fullName>
        <ecNumber evidence="14">2.4.2.31</ecNumber>
    </recommendedName>
    <alternativeName>
        <fullName evidence="14">Mono(ADP-ribosyl)transferase</fullName>
    </alternativeName>
</protein>
<proteinExistence type="inferred from homology"/>
<dbReference type="PROSITE" id="PS51996">
    <property type="entry name" value="TR_MART"/>
    <property type="match status" value="1"/>
</dbReference>
<dbReference type="PRINTS" id="PR00970">
    <property type="entry name" value="RIBTRNSFRASE"/>
</dbReference>
<dbReference type="PANTHER" id="PTHR10339">
    <property type="entry name" value="ADP-RIBOSYLTRANSFERASE"/>
    <property type="match status" value="1"/>
</dbReference>
<evidence type="ECO:0000256" key="2">
    <source>
        <dbReference type="ARBA" id="ARBA00009558"/>
    </source>
</evidence>
<gene>
    <name evidence="15" type="ORF">AALO_G00007760</name>
</gene>
<keyword evidence="8 14" id="KW-0732">Signal</keyword>
<dbReference type="GO" id="GO:0005576">
    <property type="term" value="C:extracellular region"/>
    <property type="evidence" value="ECO:0007669"/>
    <property type="project" value="UniProtKB-SubCell"/>
</dbReference>
<comment type="catalytic activity">
    <reaction evidence="13 14">
        <text>L-arginyl-[protein] + NAD(+) = N(omega)-(ADP-D-ribosyl)-L-arginyl-[protein] + nicotinamide + H(+)</text>
        <dbReference type="Rhea" id="RHEA:19149"/>
        <dbReference type="Rhea" id="RHEA-COMP:10532"/>
        <dbReference type="Rhea" id="RHEA-COMP:15087"/>
        <dbReference type="ChEBI" id="CHEBI:15378"/>
        <dbReference type="ChEBI" id="CHEBI:17154"/>
        <dbReference type="ChEBI" id="CHEBI:29965"/>
        <dbReference type="ChEBI" id="CHEBI:57540"/>
        <dbReference type="ChEBI" id="CHEBI:142554"/>
        <dbReference type="EC" id="2.4.2.31"/>
    </reaction>
</comment>